<evidence type="ECO:0000313" key="9">
    <source>
        <dbReference type="Proteomes" id="UP000837958"/>
    </source>
</evidence>
<protein>
    <submittedName>
        <fullName evidence="6">TraR/DksA C4-type zinc finger protein</fullName>
    </submittedName>
</protein>
<keyword evidence="2" id="KW-0863">Zinc-finger</keyword>
<dbReference type="Pfam" id="PF01258">
    <property type="entry name" value="zf-dskA_traR"/>
    <property type="match status" value="1"/>
</dbReference>
<organism evidence="7 8">
    <name type="scientific">Haemophilus influenzae (strain NTHi 3655)</name>
    <dbReference type="NCBI Taxonomy" id="375177"/>
    <lineage>
        <taxon>Bacteria</taxon>
        <taxon>Pseudomonadati</taxon>
        <taxon>Pseudomonadota</taxon>
        <taxon>Gammaproteobacteria</taxon>
        <taxon>Pasteurellales</taxon>
        <taxon>Pasteurellaceae</taxon>
        <taxon>Haemophilus</taxon>
    </lineage>
</organism>
<feature type="domain" description="Zinc finger DksA/TraR C4-type" evidence="5">
    <location>
        <begin position="41"/>
        <end position="72"/>
    </location>
</feature>
<reference evidence="7 8" key="1">
    <citation type="journal article" date="2007" name="Genome Biol.">
        <title>Characterization and modeling of the Haemophilus influenzae core and supragenomes based on the complete genomic sequences of Rd and 12 clinical nontypeable strains.</title>
        <authorList>
            <person name="Hogg J.S."/>
            <person name="Hu F.Z."/>
            <person name="Janto B."/>
            <person name="Boissy R."/>
            <person name="Hayes J."/>
            <person name="Keefe R."/>
            <person name="Post J.C."/>
            <person name="Ehrlich G.D."/>
        </authorList>
    </citation>
    <scope>NUCLEOTIDE SEQUENCE [LARGE SCALE GENOMIC DNA]</scope>
    <source>
        <strain evidence="7">3655</strain>
        <strain evidence="8">NTHi 3655</strain>
    </source>
</reference>
<evidence type="ECO:0000256" key="1">
    <source>
        <dbReference type="ARBA" id="ARBA00022723"/>
    </source>
</evidence>
<evidence type="ECO:0000313" key="8">
    <source>
        <dbReference type="Proteomes" id="UP000003185"/>
    </source>
</evidence>
<evidence type="ECO:0000313" key="7">
    <source>
        <dbReference type="EMBL" id="EDJ92068.1"/>
    </source>
</evidence>
<keyword evidence="3" id="KW-0862">Zinc</keyword>
<dbReference type="Proteomes" id="UP000837958">
    <property type="component" value="Chromosome"/>
</dbReference>
<dbReference type="EMBL" id="OV040719">
    <property type="protein sequence ID" value="CAH0450333.1"/>
    <property type="molecule type" value="Genomic_DNA"/>
</dbReference>
<evidence type="ECO:0000256" key="3">
    <source>
        <dbReference type="ARBA" id="ARBA00022833"/>
    </source>
</evidence>
<proteinExistence type="predicted"/>
<sequence>MTDILDQLVERESQIEALQQAARRINPLSAEAIQQIAEDGRNCDECGELIPKARLLAQPFARCCVDCQALLEKTNKRK</sequence>
<reference evidence="9" key="2">
    <citation type="submission" date="2021-11" db="EMBL/GenBank/DDBJ databases">
        <authorList>
            <person name="Riesbeck K."/>
        </authorList>
    </citation>
    <scope>NUCLEOTIDE SEQUENCE [LARGE SCALE GENOMIC DNA]</scope>
</reference>
<dbReference type="Gene3D" id="1.20.120.910">
    <property type="entry name" value="DksA, coiled-coil domain"/>
    <property type="match status" value="1"/>
</dbReference>
<dbReference type="GO" id="GO:0008270">
    <property type="term" value="F:zinc ion binding"/>
    <property type="evidence" value="ECO:0007669"/>
    <property type="project" value="UniProtKB-KW"/>
</dbReference>
<dbReference type="PROSITE" id="PS01102">
    <property type="entry name" value="ZF_DKSA_1"/>
    <property type="match status" value="1"/>
</dbReference>
<feature type="zinc finger region" description="dksA C4-type" evidence="4">
    <location>
        <begin position="43"/>
        <end position="67"/>
    </location>
</feature>
<dbReference type="AlphaFoldDB" id="A0A0H3PCF4"/>
<reference evidence="6" key="3">
    <citation type="submission" date="2024-01" db="EMBL/GenBank/DDBJ databases">
        <authorList>
            <person name="Riesbeck K."/>
        </authorList>
    </citation>
    <scope>NUCLEOTIDE SEQUENCE</scope>
    <source>
        <strain evidence="6">3655</strain>
    </source>
</reference>
<dbReference type="PANTHER" id="PTHR38777:SF1">
    <property type="entry name" value="DNAK SUPPRESSOR PROTEIN"/>
    <property type="match status" value="1"/>
</dbReference>
<dbReference type="InterPro" id="IPR020458">
    <property type="entry name" value="Znf_DskA_TraR_CS"/>
</dbReference>
<keyword evidence="1" id="KW-0479">Metal-binding</keyword>
<dbReference type="Proteomes" id="UP000003185">
    <property type="component" value="Unassembled WGS sequence"/>
</dbReference>
<dbReference type="InterPro" id="IPR000962">
    <property type="entry name" value="Znf_DskA_TraR"/>
</dbReference>
<evidence type="ECO:0000256" key="2">
    <source>
        <dbReference type="ARBA" id="ARBA00022771"/>
    </source>
</evidence>
<accession>A0A0H3PCF4</accession>
<dbReference type="PROSITE" id="PS51128">
    <property type="entry name" value="ZF_DKSA_2"/>
    <property type="match status" value="1"/>
</dbReference>
<evidence type="ECO:0000259" key="5">
    <source>
        <dbReference type="Pfam" id="PF01258"/>
    </source>
</evidence>
<dbReference type="PANTHER" id="PTHR38777">
    <property type="entry name" value="FELS-2 PROPHAGE PROTEIN"/>
    <property type="match status" value="1"/>
</dbReference>
<dbReference type="RefSeq" id="WP_005658793.1">
    <property type="nucleotide sequence ID" value="NZ_AAZF01000016.1"/>
</dbReference>
<gene>
    <name evidence="7" type="ORF">CGSHi3655_00140</name>
    <name evidence="6" type="ORF">KRLU3655_LOCUS409</name>
</gene>
<dbReference type="SUPFAM" id="SSF57716">
    <property type="entry name" value="Glucocorticoid receptor-like (DNA-binding domain)"/>
    <property type="match status" value="1"/>
</dbReference>
<evidence type="ECO:0000313" key="6">
    <source>
        <dbReference type="EMBL" id="CAH0450333.1"/>
    </source>
</evidence>
<dbReference type="EMBL" id="AAZF01000016">
    <property type="protein sequence ID" value="EDJ92068.1"/>
    <property type="molecule type" value="Genomic_DNA"/>
</dbReference>
<dbReference type="GO" id="GO:1900378">
    <property type="term" value="P:positive regulation of secondary metabolite biosynthetic process"/>
    <property type="evidence" value="ECO:0007669"/>
    <property type="project" value="TreeGrafter"/>
</dbReference>
<evidence type="ECO:0000256" key="4">
    <source>
        <dbReference type="PROSITE-ProRule" id="PRU00510"/>
    </source>
</evidence>
<name>A0A0H3PCF4_HAEI3</name>